<protein>
    <submittedName>
        <fullName evidence="2">Uncharacterized protein</fullName>
    </submittedName>
</protein>
<feature type="region of interest" description="Disordered" evidence="1">
    <location>
        <begin position="259"/>
        <end position="282"/>
    </location>
</feature>
<feature type="compositionally biased region" description="Polar residues" evidence="1">
    <location>
        <begin position="1"/>
        <end position="13"/>
    </location>
</feature>
<dbReference type="AlphaFoldDB" id="A0A285PAD1"/>
<dbReference type="Proteomes" id="UP000219453">
    <property type="component" value="Unassembled WGS sequence"/>
</dbReference>
<name>A0A285PAD1_NATPI</name>
<organism evidence="2 3">
    <name type="scientific">Natronoarchaeum philippinense</name>
    <dbReference type="NCBI Taxonomy" id="558529"/>
    <lineage>
        <taxon>Archaea</taxon>
        <taxon>Methanobacteriati</taxon>
        <taxon>Methanobacteriota</taxon>
        <taxon>Stenosarchaea group</taxon>
        <taxon>Halobacteria</taxon>
        <taxon>Halobacteriales</taxon>
        <taxon>Natronoarchaeaceae</taxon>
    </lineage>
</organism>
<evidence type="ECO:0000256" key="1">
    <source>
        <dbReference type="SAM" id="MobiDB-lite"/>
    </source>
</evidence>
<evidence type="ECO:0000313" key="3">
    <source>
        <dbReference type="Proteomes" id="UP000219453"/>
    </source>
</evidence>
<gene>
    <name evidence="2" type="ORF">SAMN06269185_3278</name>
</gene>
<keyword evidence="3" id="KW-1185">Reference proteome</keyword>
<accession>A0A285PAD1</accession>
<sequence>MSLSESQSGTTAESGALPGRYEWVEEPSPGAVPTDPEWNRFSDVIRTFEMDVGATLARQDSLGTPDAVDHNRGPEEPEATVGYDLQQFPVDGSGNPVDASAYGILRDQYNDLLGTLLAVGRREYGGGNDGAGVREYSVVRGAGVDSVSPTLDPSGEQPILMELGLTTRKNRSYKIHQPSAGTTLDIVSTNANDTMDITIESEDGSTTETIALTGDTAVTTTSTFSDIDAIWLADNPEGNVTISDGSGTTLCELTGGLEYSDDDQPVDGDRGVPPTGAGSHASAIGSSFEHFVGDRFERPAGEAVRARINSASWTVENNINTQALHQTRAPALDAGNRDVSVDADAAGPYVSHKSMMESLQKVQQDIEHELSGGTVRFKNGVPTDSATRTIEAEQAVASVSETFGCSGDPAIELEASN</sequence>
<evidence type="ECO:0000313" key="2">
    <source>
        <dbReference type="EMBL" id="SNZ18173.1"/>
    </source>
</evidence>
<dbReference type="OrthoDB" id="201896at2157"/>
<dbReference type="RefSeq" id="WP_097010155.1">
    <property type="nucleotide sequence ID" value="NZ_OBEJ01000009.1"/>
</dbReference>
<reference evidence="2 3" key="1">
    <citation type="submission" date="2017-09" db="EMBL/GenBank/DDBJ databases">
        <authorList>
            <person name="Ehlers B."/>
            <person name="Leendertz F.H."/>
        </authorList>
    </citation>
    <scope>NUCLEOTIDE SEQUENCE [LARGE SCALE GENOMIC DNA]</scope>
    <source>
        <strain evidence="2 3">DSM 27208</strain>
    </source>
</reference>
<proteinExistence type="predicted"/>
<dbReference type="EMBL" id="OBEJ01000009">
    <property type="protein sequence ID" value="SNZ18173.1"/>
    <property type="molecule type" value="Genomic_DNA"/>
</dbReference>
<feature type="region of interest" description="Disordered" evidence="1">
    <location>
        <begin position="1"/>
        <end position="38"/>
    </location>
</feature>